<evidence type="ECO:0000256" key="1">
    <source>
        <dbReference type="SAM" id="MobiDB-lite"/>
    </source>
</evidence>
<name>A0A8S1BJ15_ARCPL</name>
<accession>A0A8S1BJ15</accession>
<keyword evidence="3" id="KW-1185">Reference proteome</keyword>
<gene>
    <name evidence="2" type="ORF">APLA_LOCUS17032</name>
</gene>
<dbReference type="AlphaFoldDB" id="A0A8S1BJ15"/>
<comment type="caution">
    <text evidence="2">The sequence shown here is derived from an EMBL/GenBank/DDBJ whole genome shotgun (WGS) entry which is preliminary data.</text>
</comment>
<organism evidence="2 3">
    <name type="scientific">Arctia plantaginis</name>
    <name type="common">Wood tiger moth</name>
    <name type="synonym">Phalaena plantaginis</name>
    <dbReference type="NCBI Taxonomy" id="874455"/>
    <lineage>
        <taxon>Eukaryota</taxon>
        <taxon>Metazoa</taxon>
        <taxon>Ecdysozoa</taxon>
        <taxon>Arthropoda</taxon>
        <taxon>Hexapoda</taxon>
        <taxon>Insecta</taxon>
        <taxon>Pterygota</taxon>
        <taxon>Neoptera</taxon>
        <taxon>Endopterygota</taxon>
        <taxon>Lepidoptera</taxon>
        <taxon>Glossata</taxon>
        <taxon>Ditrysia</taxon>
        <taxon>Noctuoidea</taxon>
        <taxon>Erebidae</taxon>
        <taxon>Arctiinae</taxon>
        <taxon>Arctia</taxon>
    </lineage>
</organism>
<sequence length="82" mass="9235">MSVTVGQRAPRTPERRRRSPKALEHYRIVTKFGGHYRWFAAASEAAARAREARHSKGQFNSVAMVTDWLVQCSDARPPPSSP</sequence>
<protein>
    <submittedName>
        <fullName evidence="2">Uncharacterized protein</fullName>
    </submittedName>
</protein>
<feature type="region of interest" description="Disordered" evidence="1">
    <location>
        <begin position="1"/>
        <end position="20"/>
    </location>
</feature>
<dbReference type="EMBL" id="CADEBC010000608">
    <property type="protein sequence ID" value="CAB3259332.1"/>
    <property type="molecule type" value="Genomic_DNA"/>
</dbReference>
<reference evidence="2 3" key="1">
    <citation type="submission" date="2020-04" db="EMBL/GenBank/DDBJ databases">
        <authorList>
            <person name="Wallbank WR R."/>
            <person name="Pardo Diaz C."/>
            <person name="Kozak K."/>
            <person name="Martin S."/>
            <person name="Jiggins C."/>
            <person name="Moest M."/>
            <person name="Warren A I."/>
            <person name="Byers J.R.P. K."/>
            <person name="Montejo-Kovacevich G."/>
            <person name="Yen C E."/>
        </authorList>
    </citation>
    <scope>NUCLEOTIDE SEQUENCE [LARGE SCALE GENOMIC DNA]</scope>
</reference>
<dbReference type="Proteomes" id="UP000494106">
    <property type="component" value="Unassembled WGS sequence"/>
</dbReference>
<proteinExistence type="predicted"/>
<evidence type="ECO:0000313" key="3">
    <source>
        <dbReference type="Proteomes" id="UP000494106"/>
    </source>
</evidence>
<evidence type="ECO:0000313" key="2">
    <source>
        <dbReference type="EMBL" id="CAB3259332.1"/>
    </source>
</evidence>